<proteinExistence type="predicted"/>
<reference evidence="2" key="1">
    <citation type="journal article" date="2016" name="Nature">
        <title>Genome evolution in the allotetraploid frog Xenopus laevis.</title>
        <authorList>
            <person name="Session A.M."/>
            <person name="Uno Y."/>
            <person name="Kwon T."/>
            <person name="Chapman J.A."/>
            <person name="Toyoda A."/>
            <person name="Takahashi S."/>
            <person name="Fukui A."/>
            <person name="Hikosaka A."/>
            <person name="Suzuki A."/>
            <person name="Kondo M."/>
            <person name="van Heeringen S.J."/>
            <person name="Quigley I."/>
            <person name="Heinz S."/>
            <person name="Ogino H."/>
            <person name="Ochi H."/>
            <person name="Hellsten U."/>
            <person name="Lyons J.B."/>
            <person name="Simakov O."/>
            <person name="Putnam N."/>
            <person name="Stites J."/>
            <person name="Kuroki Y."/>
            <person name="Tanaka T."/>
            <person name="Michiue T."/>
            <person name="Watanabe M."/>
            <person name="Bogdanovic O."/>
            <person name="Lister R."/>
            <person name="Georgiou G."/>
            <person name="Paranjpe S.S."/>
            <person name="van Kruijsbergen I."/>
            <person name="Shu S."/>
            <person name="Carlson J."/>
            <person name="Kinoshita T."/>
            <person name="Ohta Y."/>
            <person name="Mawaribuchi S."/>
            <person name="Jenkins J."/>
            <person name="Grimwood J."/>
            <person name="Schmutz J."/>
            <person name="Mitros T."/>
            <person name="Mozaffari S.V."/>
            <person name="Suzuki Y."/>
            <person name="Haramoto Y."/>
            <person name="Yamamoto T.S."/>
            <person name="Takagi C."/>
            <person name="Heald R."/>
            <person name="Miller K."/>
            <person name="Haudenschild C."/>
            <person name="Kitzman J."/>
            <person name="Nakayama T."/>
            <person name="Izutsu Y."/>
            <person name="Robert J."/>
            <person name="Fortriede J."/>
            <person name="Burns K."/>
            <person name="Lotay V."/>
            <person name="Karimi K."/>
            <person name="Yasuoka Y."/>
            <person name="Dichmann D.S."/>
            <person name="Flajnik M.F."/>
            <person name="Houston D.W."/>
            <person name="Shendure J."/>
            <person name="DuPasquier L."/>
            <person name="Vize P.D."/>
            <person name="Zorn A.M."/>
            <person name="Ito M."/>
            <person name="Marcotte E.M."/>
            <person name="Wallingford J.B."/>
            <person name="Ito Y."/>
            <person name="Asashima M."/>
            <person name="Ueno N."/>
            <person name="Matsuda Y."/>
            <person name="Veenstra G.J."/>
            <person name="Fujiyama A."/>
            <person name="Harland R.M."/>
            <person name="Taira M."/>
            <person name="Rokhsar D.S."/>
        </authorList>
    </citation>
    <scope>NUCLEOTIDE SEQUENCE [LARGE SCALE GENOMIC DNA]</scope>
    <source>
        <strain evidence="2">J</strain>
    </source>
</reference>
<gene>
    <name evidence="1" type="ORF">XELAEV_18024947mg</name>
</gene>
<dbReference type="AlphaFoldDB" id="A0A974CZT2"/>
<sequence>YRKETATNSLLHVQSQHPRNTILGIPVGQYLQVKRLCSTTEEFKVEAKKLALGVERKSLLATKNKSTCHFNSNDKSIRLIGDFSMEHKEITGILNKHWHFLQQDRELSKGCFKCGNCMVCPFVLKTINIMKKIDHKHHNIEHFINCKTQGVIYIMQCGCGLEYVGKTIREFRRRIMEHVGIDKIHNTTRVGDLNRKLLQREAEWIYSMNTKAPHGLNEGFTYAPFL</sequence>
<dbReference type="PANTHER" id="PTHR21301:SF12">
    <property type="match status" value="1"/>
</dbReference>
<protein>
    <recommendedName>
        <fullName evidence="3">GIY-YIG domain-containing protein</fullName>
    </recommendedName>
</protein>
<accession>A0A974CZT2</accession>
<evidence type="ECO:0008006" key="3">
    <source>
        <dbReference type="Google" id="ProtNLM"/>
    </source>
</evidence>
<name>A0A974CZT2_XENLA</name>
<evidence type="ECO:0000313" key="1">
    <source>
        <dbReference type="EMBL" id="OCT82417.1"/>
    </source>
</evidence>
<dbReference type="EMBL" id="CM004473">
    <property type="protein sequence ID" value="OCT82417.1"/>
    <property type="molecule type" value="Genomic_DNA"/>
</dbReference>
<organism evidence="1 2">
    <name type="scientific">Xenopus laevis</name>
    <name type="common">African clawed frog</name>
    <dbReference type="NCBI Taxonomy" id="8355"/>
    <lineage>
        <taxon>Eukaryota</taxon>
        <taxon>Metazoa</taxon>
        <taxon>Chordata</taxon>
        <taxon>Craniata</taxon>
        <taxon>Vertebrata</taxon>
        <taxon>Euteleostomi</taxon>
        <taxon>Amphibia</taxon>
        <taxon>Batrachia</taxon>
        <taxon>Anura</taxon>
        <taxon>Pipoidea</taxon>
        <taxon>Pipidae</taxon>
        <taxon>Xenopodinae</taxon>
        <taxon>Xenopus</taxon>
        <taxon>Xenopus</taxon>
    </lineage>
</organism>
<feature type="non-terminal residue" evidence="1">
    <location>
        <position position="1"/>
    </location>
</feature>
<evidence type="ECO:0000313" key="2">
    <source>
        <dbReference type="Proteomes" id="UP000694892"/>
    </source>
</evidence>
<dbReference type="Proteomes" id="UP000694892">
    <property type="component" value="Chromosome 4S"/>
</dbReference>
<dbReference type="PANTHER" id="PTHR21301">
    <property type="entry name" value="REVERSE TRANSCRIPTASE"/>
    <property type="match status" value="1"/>
</dbReference>